<evidence type="ECO:0000259" key="7">
    <source>
        <dbReference type="Pfam" id="PF03176"/>
    </source>
</evidence>
<protein>
    <submittedName>
        <fullName evidence="8">Unannotated protein</fullName>
    </submittedName>
</protein>
<evidence type="ECO:0000256" key="6">
    <source>
        <dbReference type="SAM" id="Phobius"/>
    </source>
</evidence>
<evidence type="ECO:0000256" key="5">
    <source>
        <dbReference type="ARBA" id="ARBA00023136"/>
    </source>
</evidence>
<keyword evidence="4 6" id="KW-1133">Transmembrane helix</keyword>
<keyword evidence="3 6" id="KW-0812">Transmembrane</keyword>
<evidence type="ECO:0000256" key="2">
    <source>
        <dbReference type="ARBA" id="ARBA00022475"/>
    </source>
</evidence>
<gene>
    <name evidence="8" type="ORF">UFOPK3522_01657</name>
</gene>
<evidence type="ECO:0000256" key="4">
    <source>
        <dbReference type="ARBA" id="ARBA00022989"/>
    </source>
</evidence>
<dbReference type="InterPro" id="IPR004869">
    <property type="entry name" value="MMPL_dom"/>
</dbReference>
<reference evidence="8" key="1">
    <citation type="submission" date="2020-05" db="EMBL/GenBank/DDBJ databases">
        <authorList>
            <person name="Chiriac C."/>
            <person name="Salcher M."/>
            <person name="Ghai R."/>
            <person name="Kavagutti S V."/>
        </authorList>
    </citation>
    <scope>NUCLEOTIDE SEQUENCE</scope>
</reference>
<keyword evidence="5 6" id="KW-0472">Membrane</keyword>
<accession>A0A6J6A139</accession>
<dbReference type="PANTHER" id="PTHR33406">
    <property type="entry name" value="MEMBRANE PROTEIN MJ1562-RELATED"/>
    <property type="match status" value="1"/>
</dbReference>
<dbReference type="Gene3D" id="1.20.1640.10">
    <property type="entry name" value="Multidrug efflux transporter AcrB transmembrane domain"/>
    <property type="match status" value="1"/>
</dbReference>
<feature type="transmembrane region" description="Helical" evidence="6">
    <location>
        <begin position="35"/>
        <end position="54"/>
    </location>
</feature>
<comment type="subcellular location">
    <subcellularLocation>
        <location evidence="1">Cell membrane</location>
        <topology evidence="1">Multi-pass membrane protein</topology>
    </subcellularLocation>
</comment>
<keyword evidence="2" id="KW-1003">Cell membrane</keyword>
<name>A0A6J6A139_9ZZZZ</name>
<evidence type="ECO:0000256" key="1">
    <source>
        <dbReference type="ARBA" id="ARBA00004651"/>
    </source>
</evidence>
<feature type="transmembrane region" description="Helical" evidence="6">
    <location>
        <begin position="61"/>
        <end position="85"/>
    </location>
</feature>
<dbReference type="AlphaFoldDB" id="A0A6J6A139"/>
<evidence type="ECO:0000313" key="8">
    <source>
        <dbReference type="EMBL" id="CAB4347352.1"/>
    </source>
</evidence>
<feature type="domain" description="Membrane transport protein MMPL" evidence="7">
    <location>
        <begin position="2"/>
        <end position="96"/>
    </location>
</feature>
<organism evidence="8">
    <name type="scientific">freshwater metagenome</name>
    <dbReference type="NCBI Taxonomy" id="449393"/>
    <lineage>
        <taxon>unclassified sequences</taxon>
        <taxon>metagenomes</taxon>
        <taxon>ecological metagenomes</taxon>
    </lineage>
</organism>
<sequence length="124" mass="13470">MDYNVFLMSAVREKWLEKKDPQAAIIEGLASTGKIVSAAALIMTAVFLAFVLNGNPIVKQFGVGTAVAIIIYATLVRCVLLPALVSLCGKGTWYMPHWLDRILPNISIEGDQYFEQLAAKGAAK</sequence>
<dbReference type="EMBL" id="CAESAO010000213">
    <property type="protein sequence ID" value="CAB4347352.1"/>
    <property type="molecule type" value="Genomic_DNA"/>
</dbReference>
<evidence type="ECO:0000256" key="3">
    <source>
        <dbReference type="ARBA" id="ARBA00022692"/>
    </source>
</evidence>
<dbReference type="GO" id="GO:0005886">
    <property type="term" value="C:plasma membrane"/>
    <property type="evidence" value="ECO:0007669"/>
    <property type="project" value="UniProtKB-SubCell"/>
</dbReference>
<dbReference type="Pfam" id="PF03176">
    <property type="entry name" value="MMPL"/>
    <property type="match status" value="1"/>
</dbReference>
<proteinExistence type="predicted"/>
<dbReference type="InterPro" id="IPR050545">
    <property type="entry name" value="Mycobact_MmpL"/>
</dbReference>
<dbReference type="SUPFAM" id="SSF82866">
    <property type="entry name" value="Multidrug efflux transporter AcrB transmembrane domain"/>
    <property type="match status" value="1"/>
</dbReference>
<dbReference type="PANTHER" id="PTHR33406:SF13">
    <property type="entry name" value="MEMBRANE PROTEIN YDFJ"/>
    <property type="match status" value="1"/>
</dbReference>